<organism evidence="3 4">
    <name type="scientific">Dactylosporangium maewongense</name>
    <dbReference type="NCBI Taxonomy" id="634393"/>
    <lineage>
        <taxon>Bacteria</taxon>
        <taxon>Bacillati</taxon>
        <taxon>Actinomycetota</taxon>
        <taxon>Actinomycetes</taxon>
        <taxon>Micromonosporales</taxon>
        <taxon>Micromonosporaceae</taxon>
        <taxon>Dactylosporangium</taxon>
    </lineage>
</organism>
<evidence type="ECO:0000313" key="4">
    <source>
        <dbReference type="Proteomes" id="UP001501470"/>
    </source>
</evidence>
<evidence type="ECO:0000313" key="3">
    <source>
        <dbReference type="EMBL" id="GAA1502981.1"/>
    </source>
</evidence>
<feature type="compositionally biased region" description="Basic and acidic residues" evidence="1">
    <location>
        <begin position="10"/>
        <end position="19"/>
    </location>
</feature>
<evidence type="ECO:0000256" key="1">
    <source>
        <dbReference type="SAM" id="MobiDB-lite"/>
    </source>
</evidence>
<dbReference type="RefSeq" id="WP_344500944.1">
    <property type="nucleotide sequence ID" value="NZ_BAAAQD010000002.1"/>
</dbReference>
<dbReference type="EMBL" id="BAAAQD010000002">
    <property type="protein sequence ID" value="GAA1502981.1"/>
    <property type="molecule type" value="Genomic_DNA"/>
</dbReference>
<sequence>MSEPAALDSVDDRGRDGGERGPGPVGMALLVSGFVLAAAAQYLPWASVDLRSAAGGEDEVSGPVPASIELDLASFNNGHVIAYLVTVALALVGVGVLAATRGPVRRAAAAAALGLLAGNALVLVGLKKAIEHVGGSALVSYRLPEETIHIGAGYPLAIAATVLLAAGVLIAARMLPDIGRRRPVDEPHDGAEPLELTVTPLQ</sequence>
<evidence type="ECO:0000256" key="2">
    <source>
        <dbReference type="SAM" id="Phobius"/>
    </source>
</evidence>
<keyword evidence="4" id="KW-1185">Reference proteome</keyword>
<keyword evidence="2" id="KW-0472">Membrane</keyword>
<feature type="compositionally biased region" description="Basic and acidic residues" evidence="1">
    <location>
        <begin position="181"/>
        <end position="191"/>
    </location>
</feature>
<feature type="region of interest" description="Disordered" evidence="1">
    <location>
        <begin position="181"/>
        <end position="202"/>
    </location>
</feature>
<protein>
    <submittedName>
        <fullName evidence="3">Uncharacterized protein</fullName>
    </submittedName>
</protein>
<accession>A0ABN1ZRM2</accession>
<gene>
    <name evidence="3" type="ORF">GCM10009827_014830</name>
</gene>
<feature type="region of interest" description="Disordered" evidence="1">
    <location>
        <begin position="1"/>
        <end position="21"/>
    </location>
</feature>
<feature type="transmembrane region" description="Helical" evidence="2">
    <location>
        <begin position="80"/>
        <end position="100"/>
    </location>
</feature>
<name>A0ABN1ZRM2_9ACTN</name>
<reference evidence="3 4" key="1">
    <citation type="journal article" date="2019" name="Int. J. Syst. Evol. Microbiol.">
        <title>The Global Catalogue of Microorganisms (GCM) 10K type strain sequencing project: providing services to taxonomists for standard genome sequencing and annotation.</title>
        <authorList>
            <consortium name="The Broad Institute Genomics Platform"/>
            <consortium name="The Broad Institute Genome Sequencing Center for Infectious Disease"/>
            <person name="Wu L."/>
            <person name="Ma J."/>
        </authorList>
    </citation>
    <scope>NUCLEOTIDE SEQUENCE [LARGE SCALE GENOMIC DNA]</scope>
    <source>
        <strain evidence="3 4">JCM 15933</strain>
    </source>
</reference>
<feature type="transmembrane region" description="Helical" evidence="2">
    <location>
        <begin position="25"/>
        <end position="43"/>
    </location>
</feature>
<proteinExistence type="predicted"/>
<comment type="caution">
    <text evidence="3">The sequence shown here is derived from an EMBL/GenBank/DDBJ whole genome shotgun (WGS) entry which is preliminary data.</text>
</comment>
<feature type="transmembrane region" description="Helical" evidence="2">
    <location>
        <begin position="107"/>
        <end position="130"/>
    </location>
</feature>
<dbReference type="Proteomes" id="UP001501470">
    <property type="component" value="Unassembled WGS sequence"/>
</dbReference>
<keyword evidence="2" id="KW-0812">Transmembrane</keyword>
<keyword evidence="2" id="KW-1133">Transmembrane helix</keyword>
<feature type="transmembrane region" description="Helical" evidence="2">
    <location>
        <begin position="150"/>
        <end position="172"/>
    </location>
</feature>